<dbReference type="GO" id="GO:0097730">
    <property type="term" value="C:non-motile cilium"/>
    <property type="evidence" value="ECO:0007669"/>
    <property type="project" value="TreeGrafter"/>
</dbReference>
<sequence>MSALPKELNPVWLAHSRFRRRRFDECIDICTKVLERNPYDQGIADALLDENQVAQVARPGTSLGRPATGAQGGPNQSVRPMTGAGRPLTGFARPGTSSRSNTSSGTARQGTADLNAALRGGGATRPGTSLNRPVTSSGRFVRLGTASMLSEPGGPFINSEQVDL</sequence>
<proteinExistence type="predicted"/>
<evidence type="ECO:0000313" key="3">
    <source>
        <dbReference type="Proteomes" id="UP000485058"/>
    </source>
</evidence>
<dbReference type="PANTHER" id="PTHR44177:SF1">
    <property type="entry name" value="TETRATRICOPEPTIDE REPEAT PROTEIN 8"/>
    <property type="match status" value="1"/>
</dbReference>
<protein>
    <submittedName>
        <fullName evidence="2">TPR_REGION domain-containing protein</fullName>
    </submittedName>
</protein>
<accession>A0A699Z9M6</accession>
<keyword evidence="3" id="KW-1185">Reference proteome</keyword>
<feature type="compositionally biased region" description="Polar residues" evidence="1">
    <location>
        <begin position="126"/>
        <end position="137"/>
    </location>
</feature>
<dbReference type="Proteomes" id="UP000485058">
    <property type="component" value="Unassembled WGS sequence"/>
</dbReference>
<organism evidence="2 3">
    <name type="scientific">Haematococcus lacustris</name>
    <name type="common">Green alga</name>
    <name type="synonym">Haematococcus pluvialis</name>
    <dbReference type="NCBI Taxonomy" id="44745"/>
    <lineage>
        <taxon>Eukaryota</taxon>
        <taxon>Viridiplantae</taxon>
        <taxon>Chlorophyta</taxon>
        <taxon>core chlorophytes</taxon>
        <taxon>Chlorophyceae</taxon>
        <taxon>CS clade</taxon>
        <taxon>Chlamydomonadales</taxon>
        <taxon>Haematococcaceae</taxon>
        <taxon>Haematococcus</taxon>
    </lineage>
</organism>
<dbReference type="PANTHER" id="PTHR44177">
    <property type="entry name" value="TETRATRICOPEPTIDE REPEAT PROTEIN 8"/>
    <property type="match status" value="1"/>
</dbReference>
<dbReference type="CDD" id="cd21341">
    <property type="entry name" value="TTC8_N"/>
    <property type="match status" value="1"/>
</dbReference>
<feature type="region of interest" description="Disordered" evidence="1">
    <location>
        <begin position="145"/>
        <end position="164"/>
    </location>
</feature>
<reference evidence="2 3" key="1">
    <citation type="submission" date="2020-02" db="EMBL/GenBank/DDBJ databases">
        <title>Draft genome sequence of Haematococcus lacustris strain NIES-144.</title>
        <authorList>
            <person name="Morimoto D."/>
            <person name="Nakagawa S."/>
            <person name="Yoshida T."/>
            <person name="Sawayama S."/>
        </authorList>
    </citation>
    <scope>NUCLEOTIDE SEQUENCE [LARGE SCALE GENOMIC DNA]</scope>
    <source>
        <strain evidence="2 3">NIES-144</strain>
    </source>
</reference>
<name>A0A699Z9M6_HAELA</name>
<gene>
    <name evidence="2" type="ORF">HaLaN_16306</name>
</gene>
<dbReference type="GO" id="GO:0036064">
    <property type="term" value="C:ciliary basal body"/>
    <property type="evidence" value="ECO:0007669"/>
    <property type="project" value="TreeGrafter"/>
</dbReference>
<comment type="caution">
    <text evidence="2">The sequence shown here is derived from an EMBL/GenBank/DDBJ whole genome shotgun (WGS) entry which is preliminary data.</text>
</comment>
<dbReference type="AlphaFoldDB" id="A0A699Z9M6"/>
<dbReference type="GO" id="GO:0034464">
    <property type="term" value="C:BBSome"/>
    <property type="evidence" value="ECO:0007669"/>
    <property type="project" value="InterPro"/>
</dbReference>
<evidence type="ECO:0000256" key="1">
    <source>
        <dbReference type="SAM" id="MobiDB-lite"/>
    </source>
</evidence>
<feature type="non-terminal residue" evidence="2">
    <location>
        <position position="1"/>
    </location>
</feature>
<dbReference type="InterPro" id="IPR028796">
    <property type="entry name" value="BBS8"/>
</dbReference>
<feature type="non-terminal residue" evidence="2">
    <location>
        <position position="164"/>
    </location>
</feature>
<dbReference type="GO" id="GO:1905515">
    <property type="term" value="P:non-motile cilium assembly"/>
    <property type="evidence" value="ECO:0007669"/>
    <property type="project" value="InterPro"/>
</dbReference>
<feature type="compositionally biased region" description="Low complexity" evidence="1">
    <location>
        <begin position="95"/>
        <end position="106"/>
    </location>
</feature>
<feature type="region of interest" description="Disordered" evidence="1">
    <location>
        <begin position="59"/>
        <end position="137"/>
    </location>
</feature>
<dbReference type="EMBL" id="BLLF01001451">
    <property type="protein sequence ID" value="GFH19367.1"/>
    <property type="molecule type" value="Genomic_DNA"/>
</dbReference>
<evidence type="ECO:0000313" key="2">
    <source>
        <dbReference type="EMBL" id="GFH19367.1"/>
    </source>
</evidence>